<dbReference type="PANTHER" id="PTHR13170">
    <property type="entry name" value="O-GLCNACASE"/>
    <property type="match status" value="1"/>
</dbReference>
<gene>
    <name evidence="7" type="ORF">IAC08_03990</name>
</gene>
<accession>A0A9D9HKK0</accession>
<dbReference type="GO" id="GO:0015929">
    <property type="term" value="F:hexosaminidase activity"/>
    <property type="evidence" value="ECO:0007669"/>
    <property type="project" value="UniProtKB-ARBA"/>
</dbReference>
<feature type="signal peptide" evidence="4">
    <location>
        <begin position="1"/>
        <end position="20"/>
    </location>
</feature>
<dbReference type="Gene3D" id="2.60.120.260">
    <property type="entry name" value="Galactose-binding domain-like"/>
    <property type="match status" value="1"/>
</dbReference>
<dbReference type="SUPFAM" id="SSF49785">
    <property type="entry name" value="Galactose-binding domain-like"/>
    <property type="match status" value="1"/>
</dbReference>
<dbReference type="InterPro" id="IPR017853">
    <property type="entry name" value="GH"/>
</dbReference>
<dbReference type="EMBL" id="JADIMK010000040">
    <property type="protein sequence ID" value="MBO8455549.1"/>
    <property type="molecule type" value="Genomic_DNA"/>
</dbReference>
<evidence type="ECO:0000256" key="2">
    <source>
        <dbReference type="ARBA" id="ARBA00023295"/>
    </source>
</evidence>
<dbReference type="Gene3D" id="3.20.20.80">
    <property type="entry name" value="Glycosidases"/>
    <property type="match status" value="1"/>
</dbReference>
<keyword evidence="1 3" id="KW-0378">Hydrolase</keyword>
<dbReference type="Gene3D" id="3.30.379.10">
    <property type="entry name" value="Chitobiase/beta-hexosaminidase domain 2-like"/>
    <property type="match status" value="1"/>
</dbReference>
<dbReference type="InterPro" id="IPR049478">
    <property type="entry name" value="BT_4395-like_hel"/>
</dbReference>
<dbReference type="PROSITE" id="PS52009">
    <property type="entry name" value="GH84"/>
    <property type="match status" value="1"/>
</dbReference>
<dbReference type="Pfam" id="PF02838">
    <property type="entry name" value="Glyco_hydro_20b"/>
    <property type="match status" value="1"/>
</dbReference>
<evidence type="ECO:0000259" key="6">
    <source>
        <dbReference type="PROSITE" id="PS52009"/>
    </source>
</evidence>
<dbReference type="GO" id="GO:1901135">
    <property type="term" value="P:carbohydrate derivative metabolic process"/>
    <property type="evidence" value="ECO:0007669"/>
    <property type="project" value="UniProtKB-ARBA"/>
</dbReference>
<feature type="chain" id="PRO_5039067984" evidence="4">
    <location>
        <begin position="21"/>
        <end position="855"/>
    </location>
</feature>
<keyword evidence="4" id="KW-0732">Signal</keyword>
<dbReference type="InterPro" id="IPR051822">
    <property type="entry name" value="Glycosyl_Hydrolase_84"/>
</dbReference>
<dbReference type="InterPro" id="IPR008979">
    <property type="entry name" value="Galactose-bd-like_sf"/>
</dbReference>
<dbReference type="Pfam" id="PF07555">
    <property type="entry name" value="NAGidase"/>
    <property type="match status" value="1"/>
</dbReference>
<protein>
    <submittedName>
        <fullName evidence="7">Beta-N-acetylglucosaminidase domain-containing protein</fullName>
    </submittedName>
</protein>
<dbReference type="Gene3D" id="1.20.58.460">
    <property type="entry name" value="Hyaluronidase post-catalytic domain-like"/>
    <property type="match status" value="1"/>
</dbReference>
<evidence type="ECO:0000259" key="5">
    <source>
        <dbReference type="PROSITE" id="PS50022"/>
    </source>
</evidence>
<dbReference type="SUPFAM" id="SSF140657">
    <property type="entry name" value="Hyaluronidase post-catalytic domain-like"/>
    <property type="match status" value="1"/>
</dbReference>
<reference evidence="7" key="1">
    <citation type="submission" date="2020-10" db="EMBL/GenBank/DDBJ databases">
        <authorList>
            <person name="Gilroy R."/>
        </authorList>
    </citation>
    <scope>NUCLEOTIDE SEQUENCE</scope>
    <source>
        <strain evidence="7">B1-3475</strain>
    </source>
</reference>
<evidence type="ECO:0000256" key="3">
    <source>
        <dbReference type="PROSITE-ProRule" id="PRU01353"/>
    </source>
</evidence>
<dbReference type="InterPro" id="IPR015882">
    <property type="entry name" value="HEX_bac_N"/>
</dbReference>
<dbReference type="PANTHER" id="PTHR13170:SF16">
    <property type="entry name" value="PROTEIN O-GLCNACASE"/>
    <property type="match status" value="1"/>
</dbReference>
<dbReference type="Pfam" id="PF21809">
    <property type="entry name" value="Glyco_hydro_84_hel"/>
    <property type="match status" value="1"/>
</dbReference>
<evidence type="ECO:0000313" key="7">
    <source>
        <dbReference type="EMBL" id="MBO8455549.1"/>
    </source>
</evidence>
<sequence>MAAIFAAAGFLCTGICPAAAQGQEEEFDLTQQRYEPQYINPVPGKAIDHKGIILNPTPHIMKTTGDGSVDISSGIRIKDRQGCFSSDLKDLVRSGKGPVLSIDFGEKQAAKAGVKAISGAYSLTIDGKGIKVTGYDEDGAFYGIQTLKQLINNGKLPYIHINDWPDLPFRGVVEGFYGTPWSHEIRLSLIDFYGKFKMNTYVYGPKDDPYHSSPDWRKPYPAEEAEKIKELVEACKANHVDFVWAIHPGQDIRWDEEDYGKLVGKFQMMYDLGVRAFAIFFDDISGEGTNPVKQVELLNRLNKEFIHEKGDVAPLIMCPTDYSKLWANPSPEGPLSIYGKTLDPSVLIFWTGDSVCSDFTAETLEWVDSRTKRPALFWWNFPVTDYVRHIIMEGPAYGLDSTITSDMAAGILSNPMEHGEASKVALYGLADYSWNVSGYNPMDSWERAIAFLVPEARDAFRTFAIHSCDTETGYRRDESWETETFSIYDYTQDEFEALRDEFQKVTEAPDMLLSTCRDSLLMKEIGPWLVEFRKLGERGSRTLDLIAMKDTAPAAGFWSAYVRNLMTTDERAAYEAHKSGTYKLQPFYENAMDDMGRDFYRDRTGESPAVRFGIGSFANINTILNKLMFDNDTTTYYTSGYAQKNGDWIGADLGGVIPVREISILQGRNSVDDVDYFDHARLEYSTDGKTWTPLIDDIEGQYVIKWKGEPFLARYVRLYKLESPKTNWASVRSFDINPVTPESLGMEIKANDLSRAMAAFDRNTSTCCPCGEGLTFSVPVKASECTLLLRQTDAGKIEVTQKAADGSVISCEETSDDYFSFGINENAAEVELTGDADIFEIIFGIPAEEAPTAGE</sequence>
<keyword evidence="2 3" id="KW-0326">Glycosidase</keyword>
<evidence type="ECO:0000313" key="8">
    <source>
        <dbReference type="Proteomes" id="UP000823617"/>
    </source>
</evidence>
<dbReference type="SUPFAM" id="SSF55545">
    <property type="entry name" value="beta-N-acetylhexosaminidase-like domain"/>
    <property type="match status" value="1"/>
</dbReference>
<dbReference type="Proteomes" id="UP000823617">
    <property type="component" value="Unassembled WGS sequence"/>
</dbReference>
<dbReference type="SUPFAM" id="SSF51445">
    <property type="entry name" value="(Trans)glycosidases"/>
    <property type="match status" value="1"/>
</dbReference>
<dbReference type="InterPro" id="IPR011496">
    <property type="entry name" value="O-GlcNAcase_cat"/>
</dbReference>
<evidence type="ECO:0000256" key="4">
    <source>
        <dbReference type="SAM" id="SignalP"/>
    </source>
</evidence>
<dbReference type="GO" id="GO:0005975">
    <property type="term" value="P:carbohydrate metabolic process"/>
    <property type="evidence" value="ECO:0007669"/>
    <property type="project" value="UniProtKB-ARBA"/>
</dbReference>
<proteinExistence type="inferred from homology"/>
<dbReference type="AlphaFoldDB" id="A0A9D9HKK0"/>
<dbReference type="Pfam" id="PF00754">
    <property type="entry name" value="F5_F8_type_C"/>
    <property type="match status" value="1"/>
</dbReference>
<comment type="caution">
    <text evidence="7">The sequence shown here is derived from an EMBL/GenBank/DDBJ whole genome shotgun (WGS) entry which is preliminary data.</text>
</comment>
<comment type="similarity">
    <text evidence="3">Belongs to the glycosyl hydrolase 84 family.</text>
</comment>
<name>A0A9D9HKK0_9BACT</name>
<feature type="active site" description="Proton donor" evidence="3">
    <location>
        <position position="283"/>
    </location>
</feature>
<dbReference type="InterPro" id="IPR000421">
    <property type="entry name" value="FA58C"/>
</dbReference>
<reference evidence="7" key="2">
    <citation type="journal article" date="2021" name="PeerJ">
        <title>Extensive microbial diversity within the chicken gut microbiome revealed by metagenomics and culture.</title>
        <authorList>
            <person name="Gilroy R."/>
            <person name="Ravi A."/>
            <person name="Getino M."/>
            <person name="Pursley I."/>
            <person name="Horton D.L."/>
            <person name="Alikhan N.F."/>
            <person name="Baker D."/>
            <person name="Gharbi K."/>
            <person name="Hall N."/>
            <person name="Watson M."/>
            <person name="Adriaenssens E.M."/>
            <person name="Foster-Nyarko E."/>
            <person name="Jarju S."/>
            <person name="Secka A."/>
            <person name="Antonio M."/>
            <person name="Oren A."/>
            <person name="Chaudhuri R.R."/>
            <person name="La Ragione R."/>
            <person name="Hildebrand F."/>
            <person name="Pallen M.J."/>
        </authorList>
    </citation>
    <scope>NUCLEOTIDE SEQUENCE</scope>
    <source>
        <strain evidence="7">B1-3475</strain>
    </source>
</reference>
<evidence type="ECO:0000256" key="1">
    <source>
        <dbReference type="ARBA" id="ARBA00022801"/>
    </source>
</evidence>
<feature type="domain" description="GH84" evidence="6">
    <location>
        <begin position="168"/>
        <end position="437"/>
    </location>
</feature>
<feature type="domain" description="F5/8 type C" evidence="5">
    <location>
        <begin position="630"/>
        <end position="741"/>
    </location>
</feature>
<dbReference type="InterPro" id="IPR029018">
    <property type="entry name" value="Hex-like_dom2"/>
</dbReference>
<organism evidence="7 8">
    <name type="scientific">Candidatus Cryptobacteroides intestinigallinarum</name>
    <dbReference type="NCBI Taxonomy" id="2840767"/>
    <lineage>
        <taxon>Bacteria</taxon>
        <taxon>Pseudomonadati</taxon>
        <taxon>Bacteroidota</taxon>
        <taxon>Bacteroidia</taxon>
        <taxon>Bacteroidales</taxon>
        <taxon>Candidatus Cryptobacteroides</taxon>
    </lineage>
</organism>
<dbReference type="PROSITE" id="PS50022">
    <property type="entry name" value="FA58C_3"/>
    <property type="match status" value="1"/>
</dbReference>